<comment type="caution">
    <text evidence="3">The sequence shown here is derived from an EMBL/GenBank/DDBJ whole genome shotgun (WGS) entry which is preliminary data.</text>
</comment>
<organism evidence="3">
    <name type="scientific">marine sediment metagenome</name>
    <dbReference type="NCBI Taxonomy" id="412755"/>
    <lineage>
        <taxon>unclassified sequences</taxon>
        <taxon>metagenomes</taxon>
        <taxon>ecological metagenomes</taxon>
    </lineage>
</organism>
<dbReference type="Gene3D" id="3.40.50.2000">
    <property type="entry name" value="Glycogen Phosphorylase B"/>
    <property type="match status" value="2"/>
</dbReference>
<gene>
    <name evidence="3" type="ORF">LCGC14_0789670</name>
</gene>
<evidence type="ECO:0000313" key="3">
    <source>
        <dbReference type="EMBL" id="KKN34863.1"/>
    </source>
</evidence>
<dbReference type="CDD" id="cd03801">
    <property type="entry name" value="GT4_PimA-like"/>
    <property type="match status" value="1"/>
</dbReference>
<dbReference type="GO" id="GO:0009103">
    <property type="term" value="P:lipopolysaccharide biosynthetic process"/>
    <property type="evidence" value="ECO:0007669"/>
    <property type="project" value="TreeGrafter"/>
</dbReference>
<dbReference type="PANTHER" id="PTHR46401">
    <property type="entry name" value="GLYCOSYLTRANSFERASE WBBK-RELATED"/>
    <property type="match status" value="1"/>
</dbReference>
<evidence type="ECO:0000256" key="1">
    <source>
        <dbReference type="ARBA" id="ARBA00022679"/>
    </source>
</evidence>
<dbReference type="InterPro" id="IPR001296">
    <property type="entry name" value="Glyco_trans_1"/>
</dbReference>
<feature type="domain" description="Glycosyl transferase family 1" evidence="2">
    <location>
        <begin position="49"/>
        <end position="210"/>
    </location>
</feature>
<dbReference type="SUPFAM" id="SSF53756">
    <property type="entry name" value="UDP-Glycosyltransferase/glycogen phosphorylase"/>
    <property type="match status" value="1"/>
</dbReference>
<sequence length="234" mass="26951">FFDKWIGSFTIKTADALISVSKKDLDIIKKRYNIRHNNNYYIPNGVNTEIFQKKKETGKIFVTFIGRLSYIKGFDIYMNVIKELYKYDKDLNFLIIGKGPLKKLIKPAQKTLPILHSDFYPYEKMVDIYNQSKVVLITSRFEGVPTTILESLACETPVIASNVGGISEVLRNDENGLLIKDFNAKSAISKIIEFLHDQDKLSTFGRNGRNLVLKNFSWDVVIDKIEMVYKNFIS</sequence>
<feature type="non-terminal residue" evidence="3">
    <location>
        <position position="1"/>
    </location>
</feature>
<dbReference type="AlphaFoldDB" id="A0A0F9T054"/>
<accession>A0A0F9T054</accession>
<reference evidence="3" key="1">
    <citation type="journal article" date="2015" name="Nature">
        <title>Complex archaea that bridge the gap between prokaryotes and eukaryotes.</title>
        <authorList>
            <person name="Spang A."/>
            <person name="Saw J.H."/>
            <person name="Jorgensen S.L."/>
            <person name="Zaremba-Niedzwiedzka K."/>
            <person name="Martijn J."/>
            <person name="Lind A.E."/>
            <person name="van Eijk R."/>
            <person name="Schleper C."/>
            <person name="Guy L."/>
            <person name="Ettema T.J."/>
        </authorList>
    </citation>
    <scope>NUCLEOTIDE SEQUENCE</scope>
</reference>
<keyword evidence="1" id="KW-0808">Transferase</keyword>
<evidence type="ECO:0000259" key="2">
    <source>
        <dbReference type="Pfam" id="PF00534"/>
    </source>
</evidence>
<dbReference type="PANTHER" id="PTHR46401:SF2">
    <property type="entry name" value="GLYCOSYLTRANSFERASE WBBK-RELATED"/>
    <property type="match status" value="1"/>
</dbReference>
<dbReference type="GO" id="GO:0016757">
    <property type="term" value="F:glycosyltransferase activity"/>
    <property type="evidence" value="ECO:0007669"/>
    <property type="project" value="InterPro"/>
</dbReference>
<name>A0A0F9T054_9ZZZZ</name>
<dbReference type="EMBL" id="LAZR01002080">
    <property type="protein sequence ID" value="KKN34863.1"/>
    <property type="molecule type" value="Genomic_DNA"/>
</dbReference>
<protein>
    <recommendedName>
        <fullName evidence="2">Glycosyl transferase family 1 domain-containing protein</fullName>
    </recommendedName>
</protein>
<dbReference type="Pfam" id="PF00534">
    <property type="entry name" value="Glycos_transf_1"/>
    <property type="match status" value="1"/>
</dbReference>
<proteinExistence type="predicted"/>